<name>A0ABS6JD19_9BACI</name>
<proteinExistence type="predicted"/>
<accession>A0ABS6JD19</accession>
<reference evidence="1 2" key="1">
    <citation type="submission" date="2021-06" db="EMBL/GenBank/DDBJ databases">
        <title>Bacillus sp. RD4P76, an endophyte from a halophyte.</title>
        <authorList>
            <person name="Sun J.-Q."/>
        </authorList>
    </citation>
    <scope>NUCLEOTIDE SEQUENCE [LARGE SCALE GENOMIC DNA]</scope>
    <source>
        <strain evidence="1 2">CGMCC 1.15917</strain>
    </source>
</reference>
<evidence type="ECO:0000313" key="2">
    <source>
        <dbReference type="Proteomes" id="UP000784880"/>
    </source>
</evidence>
<organism evidence="1 2">
    <name type="scientific">Evansella tamaricis</name>
    <dbReference type="NCBI Taxonomy" id="2069301"/>
    <lineage>
        <taxon>Bacteria</taxon>
        <taxon>Bacillati</taxon>
        <taxon>Bacillota</taxon>
        <taxon>Bacilli</taxon>
        <taxon>Bacillales</taxon>
        <taxon>Bacillaceae</taxon>
        <taxon>Evansella</taxon>
    </lineage>
</organism>
<dbReference type="RefSeq" id="WP_217065524.1">
    <property type="nucleotide sequence ID" value="NZ_JAHQCS010000077.1"/>
</dbReference>
<sequence length="104" mass="11971">MAYLKGKGYVGYGEIVTTAVMAKDFKVSDGSYLFENPLSQPKIKKDKDDPERADWTVGVHWYKTVNKNSGIWKKGLFANQNIVCKLRDKETIEYLRVPFSIEFD</sequence>
<dbReference type="EMBL" id="JAHQCS010000077">
    <property type="protein sequence ID" value="MBU9711572.1"/>
    <property type="molecule type" value="Genomic_DNA"/>
</dbReference>
<protein>
    <submittedName>
        <fullName evidence="1">Uncharacterized protein</fullName>
    </submittedName>
</protein>
<comment type="caution">
    <text evidence="1">The sequence shown here is derived from an EMBL/GenBank/DDBJ whole genome shotgun (WGS) entry which is preliminary data.</text>
</comment>
<keyword evidence="2" id="KW-1185">Reference proteome</keyword>
<gene>
    <name evidence="1" type="ORF">KS419_07475</name>
</gene>
<evidence type="ECO:0000313" key="1">
    <source>
        <dbReference type="EMBL" id="MBU9711572.1"/>
    </source>
</evidence>
<dbReference type="Proteomes" id="UP000784880">
    <property type="component" value="Unassembled WGS sequence"/>
</dbReference>